<keyword evidence="5 9" id="KW-0067">ATP-binding</keyword>
<name>A0A3B7MDH7_9CYAN</name>
<feature type="binding site" evidence="9">
    <location>
        <begin position="124"/>
        <end position="130"/>
    </location>
    <ligand>
        <name>ATP</name>
        <dbReference type="ChEBI" id="CHEBI:30616"/>
    </ligand>
</feature>
<feature type="binding site" evidence="9">
    <location>
        <begin position="10"/>
        <end position="11"/>
    </location>
    <ligand>
        <name>ATP</name>
        <dbReference type="ChEBI" id="CHEBI:30616"/>
    </ligand>
</feature>
<dbReference type="PRINTS" id="PR01020">
    <property type="entry name" value="LPSBIOSNTHSS"/>
</dbReference>
<comment type="function">
    <text evidence="9">Reversibly transfers an adenylyl group from ATP to 4'-phosphopantetheine, yielding dephospho-CoA (dPCoA) and pyrophosphate.</text>
</comment>
<accession>A0A3B7MDH7</accession>
<dbReference type="UniPathway" id="UPA00241">
    <property type="reaction ID" value="UER00355"/>
</dbReference>
<dbReference type="GO" id="GO:0005524">
    <property type="term" value="F:ATP binding"/>
    <property type="evidence" value="ECO:0007669"/>
    <property type="project" value="UniProtKB-KW"/>
</dbReference>
<gene>
    <name evidence="9 11" type="primary">coaD</name>
    <name evidence="11" type="ORF">D3A95_01570</name>
</gene>
<feature type="binding site" evidence="9">
    <location>
        <position position="42"/>
    </location>
    <ligand>
        <name>substrate</name>
    </ligand>
</feature>
<comment type="similarity">
    <text evidence="9">Belongs to the bacterial CoaD family.</text>
</comment>
<feature type="domain" description="Cytidyltransferase-like" evidence="10">
    <location>
        <begin position="6"/>
        <end position="134"/>
    </location>
</feature>
<keyword evidence="1 9" id="KW-0963">Cytoplasm</keyword>
<comment type="subunit">
    <text evidence="9">Homohexamer.</text>
</comment>
<evidence type="ECO:0000256" key="8">
    <source>
        <dbReference type="ARBA" id="ARBA00029346"/>
    </source>
</evidence>
<comment type="catalytic activity">
    <reaction evidence="8 9">
        <text>(R)-4'-phosphopantetheine + ATP + H(+) = 3'-dephospho-CoA + diphosphate</text>
        <dbReference type="Rhea" id="RHEA:19801"/>
        <dbReference type="ChEBI" id="CHEBI:15378"/>
        <dbReference type="ChEBI" id="CHEBI:30616"/>
        <dbReference type="ChEBI" id="CHEBI:33019"/>
        <dbReference type="ChEBI" id="CHEBI:57328"/>
        <dbReference type="ChEBI" id="CHEBI:61723"/>
        <dbReference type="EC" id="2.7.7.3"/>
    </reaction>
</comment>
<dbReference type="InterPro" id="IPR014729">
    <property type="entry name" value="Rossmann-like_a/b/a_fold"/>
</dbReference>
<keyword evidence="12" id="KW-1185">Reference proteome</keyword>
<dbReference type="PANTHER" id="PTHR21342">
    <property type="entry name" value="PHOSPHOPANTETHEINE ADENYLYLTRANSFERASE"/>
    <property type="match status" value="1"/>
</dbReference>
<dbReference type="GO" id="GO:0004595">
    <property type="term" value="F:pantetheine-phosphate adenylyltransferase activity"/>
    <property type="evidence" value="ECO:0007669"/>
    <property type="project" value="UniProtKB-UniRule"/>
</dbReference>
<evidence type="ECO:0000256" key="7">
    <source>
        <dbReference type="ARBA" id="ARBA00022993"/>
    </source>
</evidence>
<reference evidence="12" key="1">
    <citation type="submission" date="2018-09" db="EMBL/GenBank/DDBJ databases">
        <title>Complete genome sequence of thermophilic cyanobacteria strain Thermosynechococcus elongatus PKUAC-SCTE542.</title>
        <authorList>
            <person name="Liang Y."/>
            <person name="Tang J."/>
            <person name="Daroch M."/>
        </authorList>
    </citation>
    <scope>NUCLEOTIDE SEQUENCE [LARGE SCALE GENOMIC DNA]</scope>
    <source>
        <strain evidence="12">E542</strain>
    </source>
</reference>
<feature type="site" description="Transition state stabilizer" evidence="9">
    <location>
        <position position="18"/>
    </location>
</feature>
<keyword evidence="3 9" id="KW-0548">Nucleotidyltransferase</keyword>
<dbReference type="NCBIfam" id="TIGR01510">
    <property type="entry name" value="coaD_prev_kdtB"/>
    <property type="match status" value="1"/>
</dbReference>
<dbReference type="NCBIfam" id="TIGR00125">
    <property type="entry name" value="cyt_tran_rel"/>
    <property type="match status" value="1"/>
</dbReference>
<feature type="binding site" evidence="9">
    <location>
        <position position="99"/>
    </location>
    <ligand>
        <name>ATP</name>
        <dbReference type="ChEBI" id="CHEBI:30616"/>
    </ligand>
</feature>
<organism evidence="11 12">
    <name type="scientific">Thermosynechococcus sichuanensis E542</name>
    <dbReference type="NCBI Taxonomy" id="2016101"/>
    <lineage>
        <taxon>Bacteria</taxon>
        <taxon>Bacillati</taxon>
        <taxon>Cyanobacteriota</taxon>
        <taxon>Cyanophyceae</taxon>
        <taxon>Acaryochloridales</taxon>
        <taxon>Thermosynechococcaceae</taxon>
        <taxon>Thermosynechococcus</taxon>
        <taxon>Thermosynechococcus sichuanensis</taxon>
    </lineage>
</organism>
<evidence type="ECO:0000313" key="12">
    <source>
        <dbReference type="Proteomes" id="UP000261812"/>
    </source>
</evidence>
<keyword evidence="4 9" id="KW-0547">Nucleotide-binding</keyword>
<comment type="pathway">
    <text evidence="9">Cofactor biosynthesis; coenzyme A biosynthesis; CoA from (R)-pantothenate: step 4/5.</text>
</comment>
<dbReference type="GO" id="GO:0015937">
    <property type="term" value="P:coenzyme A biosynthetic process"/>
    <property type="evidence" value="ECO:0007669"/>
    <property type="project" value="UniProtKB-UniRule"/>
</dbReference>
<comment type="subcellular location">
    <subcellularLocation>
        <location evidence="9">Cytoplasm</location>
    </subcellularLocation>
</comment>
<keyword evidence="7 9" id="KW-0173">Coenzyme A biosynthesis</keyword>
<evidence type="ECO:0000313" key="11">
    <source>
        <dbReference type="EMBL" id="AXY68669.2"/>
    </source>
</evidence>
<dbReference type="CDD" id="cd02163">
    <property type="entry name" value="PPAT"/>
    <property type="match status" value="1"/>
</dbReference>
<evidence type="ECO:0000256" key="2">
    <source>
        <dbReference type="ARBA" id="ARBA00022679"/>
    </source>
</evidence>
<dbReference type="HAMAP" id="MF_00151">
    <property type="entry name" value="PPAT_bact"/>
    <property type="match status" value="1"/>
</dbReference>
<dbReference type="PANTHER" id="PTHR21342:SF1">
    <property type="entry name" value="PHOSPHOPANTETHEINE ADENYLYLTRANSFERASE"/>
    <property type="match status" value="1"/>
</dbReference>
<dbReference type="InterPro" id="IPR001980">
    <property type="entry name" value="PPAT"/>
</dbReference>
<evidence type="ECO:0000259" key="10">
    <source>
        <dbReference type="Pfam" id="PF01467"/>
    </source>
</evidence>
<sequence>MPMLAVYPGSFDPITLGHLDIIERGARLFSEVIVAIAHNPQKKALFSVSQRIKQVQAATVHLKNVRVDTFDGLTVEYARSQQATVLLRGLRVLSDFEYELQMSHTNKSLWPEIETVFLTTSNEYSFLSSSLVKEIARFGGNVRHLVPATVAKDLEACFTQTPIPSQQPLE</sequence>
<evidence type="ECO:0000256" key="6">
    <source>
        <dbReference type="ARBA" id="ARBA00022842"/>
    </source>
</evidence>
<dbReference type="InterPro" id="IPR004821">
    <property type="entry name" value="Cyt_trans-like"/>
</dbReference>
<evidence type="ECO:0000256" key="1">
    <source>
        <dbReference type="ARBA" id="ARBA00022490"/>
    </source>
</evidence>
<comment type="cofactor">
    <cofactor evidence="9">
        <name>Mg(2+)</name>
        <dbReference type="ChEBI" id="CHEBI:18420"/>
    </cofactor>
</comment>
<dbReference type="SUPFAM" id="SSF52374">
    <property type="entry name" value="Nucleotidylyl transferase"/>
    <property type="match status" value="1"/>
</dbReference>
<protein>
    <recommendedName>
        <fullName evidence="9">Phosphopantetheine adenylyltransferase</fullName>
        <ecNumber evidence="9">2.7.7.3</ecNumber>
    </recommendedName>
    <alternativeName>
        <fullName evidence="9">Dephospho-CoA pyrophosphorylase</fullName>
    </alternativeName>
    <alternativeName>
        <fullName evidence="9">Pantetheine-phosphate adenylyltransferase</fullName>
        <shortName evidence="9">PPAT</shortName>
    </alternativeName>
</protein>
<evidence type="ECO:0000256" key="5">
    <source>
        <dbReference type="ARBA" id="ARBA00022840"/>
    </source>
</evidence>
<proteinExistence type="inferred from homology"/>
<keyword evidence="2 9" id="KW-0808">Transferase</keyword>
<dbReference type="GO" id="GO:0005737">
    <property type="term" value="C:cytoplasm"/>
    <property type="evidence" value="ECO:0007669"/>
    <property type="project" value="UniProtKB-SubCell"/>
</dbReference>
<evidence type="ECO:0000256" key="9">
    <source>
        <dbReference type="HAMAP-Rule" id="MF_00151"/>
    </source>
</evidence>
<dbReference type="AlphaFoldDB" id="A0A3B7MDH7"/>
<dbReference type="Pfam" id="PF01467">
    <property type="entry name" value="CTP_transf_like"/>
    <property type="match status" value="1"/>
</dbReference>
<dbReference type="KEGG" id="tsq:D3A95_01570"/>
<feature type="binding site" evidence="9">
    <location>
        <begin position="89"/>
        <end position="91"/>
    </location>
    <ligand>
        <name>ATP</name>
        <dbReference type="ChEBI" id="CHEBI:30616"/>
    </ligand>
</feature>
<feature type="binding site" evidence="9">
    <location>
        <position position="18"/>
    </location>
    <ligand>
        <name>ATP</name>
        <dbReference type="ChEBI" id="CHEBI:30616"/>
    </ligand>
</feature>
<dbReference type="EC" id="2.7.7.3" evidence="9"/>
<dbReference type="Proteomes" id="UP000261812">
    <property type="component" value="Chromosome"/>
</dbReference>
<keyword evidence="6 9" id="KW-0460">Magnesium</keyword>
<evidence type="ECO:0000256" key="4">
    <source>
        <dbReference type="ARBA" id="ARBA00022741"/>
    </source>
</evidence>
<dbReference type="EMBL" id="CP032152">
    <property type="protein sequence ID" value="AXY68669.2"/>
    <property type="molecule type" value="Genomic_DNA"/>
</dbReference>
<feature type="binding site" evidence="9">
    <location>
        <position position="74"/>
    </location>
    <ligand>
        <name>substrate</name>
    </ligand>
</feature>
<dbReference type="Gene3D" id="3.40.50.620">
    <property type="entry name" value="HUPs"/>
    <property type="match status" value="1"/>
</dbReference>
<feature type="binding site" evidence="9">
    <location>
        <position position="10"/>
    </location>
    <ligand>
        <name>substrate</name>
    </ligand>
</feature>
<evidence type="ECO:0000256" key="3">
    <source>
        <dbReference type="ARBA" id="ARBA00022695"/>
    </source>
</evidence>
<feature type="binding site" evidence="9">
    <location>
        <position position="88"/>
    </location>
    <ligand>
        <name>substrate</name>
    </ligand>
</feature>